<evidence type="ECO:0000313" key="1">
    <source>
        <dbReference type="EMBL" id="KAJ1353391.1"/>
    </source>
</evidence>
<dbReference type="AlphaFoldDB" id="A0AAD5MPY5"/>
<dbReference type="EMBL" id="JAHQIW010001704">
    <property type="protein sequence ID" value="KAJ1353391.1"/>
    <property type="molecule type" value="Genomic_DNA"/>
</dbReference>
<evidence type="ECO:0000313" key="2">
    <source>
        <dbReference type="Proteomes" id="UP001196413"/>
    </source>
</evidence>
<comment type="caution">
    <text evidence="1">The sequence shown here is derived from an EMBL/GenBank/DDBJ whole genome shotgun (WGS) entry which is preliminary data.</text>
</comment>
<dbReference type="Proteomes" id="UP001196413">
    <property type="component" value="Unassembled WGS sequence"/>
</dbReference>
<name>A0AAD5MPY5_PARTN</name>
<organism evidence="1 2">
    <name type="scientific">Parelaphostrongylus tenuis</name>
    <name type="common">Meningeal worm</name>
    <dbReference type="NCBI Taxonomy" id="148309"/>
    <lineage>
        <taxon>Eukaryota</taxon>
        <taxon>Metazoa</taxon>
        <taxon>Ecdysozoa</taxon>
        <taxon>Nematoda</taxon>
        <taxon>Chromadorea</taxon>
        <taxon>Rhabditida</taxon>
        <taxon>Rhabditina</taxon>
        <taxon>Rhabditomorpha</taxon>
        <taxon>Strongyloidea</taxon>
        <taxon>Metastrongylidae</taxon>
        <taxon>Parelaphostrongylus</taxon>
    </lineage>
</organism>
<accession>A0AAD5MPY5</accession>
<proteinExistence type="predicted"/>
<reference evidence="1" key="1">
    <citation type="submission" date="2021-06" db="EMBL/GenBank/DDBJ databases">
        <title>Parelaphostrongylus tenuis whole genome reference sequence.</title>
        <authorList>
            <person name="Garwood T.J."/>
            <person name="Larsen P.A."/>
            <person name="Fountain-Jones N.M."/>
            <person name="Garbe J.R."/>
            <person name="Macchietto M.G."/>
            <person name="Kania S.A."/>
            <person name="Gerhold R.W."/>
            <person name="Richards J.E."/>
            <person name="Wolf T.M."/>
        </authorList>
    </citation>
    <scope>NUCLEOTIDE SEQUENCE</scope>
    <source>
        <strain evidence="1">MNPRO001-30</strain>
        <tissue evidence="1">Meninges</tissue>
    </source>
</reference>
<gene>
    <name evidence="1" type="ORF">KIN20_010006</name>
</gene>
<sequence length="71" mass="8084">MGGRWRTGNDAPCESVLHQHCRMMMLKMSLFNVLDKTRRLRQVVVKREDDDVAQKFFSVALKPGDLGLPGP</sequence>
<keyword evidence="2" id="KW-1185">Reference proteome</keyword>
<protein>
    <submittedName>
        <fullName evidence="1">Uncharacterized protein</fullName>
    </submittedName>
</protein>